<dbReference type="CDD" id="cd00229">
    <property type="entry name" value="SGNH_hydrolase"/>
    <property type="match status" value="1"/>
</dbReference>
<dbReference type="Pfam" id="PF13472">
    <property type="entry name" value="Lipase_GDSL_2"/>
    <property type="match status" value="1"/>
</dbReference>
<dbReference type="SUPFAM" id="SSF52266">
    <property type="entry name" value="SGNH hydrolase"/>
    <property type="match status" value="1"/>
</dbReference>
<organism evidence="2 3">
    <name type="scientific">Schleiferilactobacillus perolens DSM 12744</name>
    <dbReference type="NCBI Taxonomy" id="1423792"/>
    <lineage>
        <taxon>Bacteria</taxon>
        <taxon>Bacillati</taxon>
        <taxon>Bacillota</taxon>
        <taxon>Bacilli</taxon>
        <taxon>Lactobacillales</taxon>
        <taxon>Lactobacillaceae</taxon>
        <taxon>Schleiferilactobacillus</taxon>
    </lineage>
</organism>
<reference evidence="2 3" key="1">
    <citation type="journal article" date="2015" name="Genome Announc.">
        <title>Expanding the biotechnology potential of lactobacilli through comparative genomics of 213 strains and associated genera.</title>
        <authorList>
            <person name="Sun Z."/>
            <person name="Harris H.M."/>
            <person name="McCann A."/>
            <person name="Guo C."/>
            <person name="Argimon S."/>
            <person name="Zhang W."/>
            <person name="Yang X."/>
            <person name="Jeffery I.B."/>
            <person name="Cooney J.C."/>
            <person name="Kagawa T.F."/>
            <person name="Liu W."/>
            <person name="Song Y."/>
            <person name="Salvetti E."/>
            <person name="Wrobel A."/>
            <person name="Rasinkangas P."/>
            <person name="Parkhill J."/>
            <person name="Rea M.C."/>
            <person name="O'Sullivan O."/>
            <person name="Ritari J."/>
            <person name="Douillard F.P."/>
            <person name="Paul Ross R."/>
            <person name="Yang R."/>
            <person name="Briner A.E."/>
            <person name="Felis G.E."/>
            <person name="de Vos W.M."/>
            <person name="Barrangou R."/>
            <person name="Klaenhammer T.R."/>
            <person name="Caufield P.W."/>
            <person name="Cui Y."/>
            <person name="Zhang H."/>
            <person name="O'Toole P.W."/>
        </authorList>
    </citation>
    <scope>NUCLEOTIDE SEQUENCE [LARGE SCALE GENOMIC DNA]</scope>
    <source>
        <strain evidence="2 3">DSM 12744</strain>
    </source>
</reference>
<dbReference type="STRING" id="1423792.FD09_GL002939"/>
<dbReference type="PANTHER" id="PTHR30383:SF5">
    <property type="entry name" value="SGNH HYDROLASE-TYPE ESTERASE DOMAIN-CONTAINING PROTEIN"/>
    <property type="match status" value="1"/>
</dbReference>
<sequence>MRRPKQPPHHPRRILLALAAVLFALAGVIAAATIITDHAAEWGLTTAAPAKQKTTKRAAHPLQWSDFTAQRPLVYTALGDSLAQGYFATAKNKGYVYQLQNLIQTQRQVPVKVHNFSENGGSITTVAFPQLAEIDATKPDLVTIEFGTNESVYDDPPASATPTEFADHLRQLIQDLQAHTSAKIILVTTWHQPRSETYDARVHQVAKEFSLPVADLTSIWKNADKNGAVSEKGAESFLGYGDGFHPSDTGHLLIARKINTQVAKLFNP</sequence>
<dbReference type="PANTHER" id="PTHR30383">
    <property type="entry name" value="THIOESTERASE 1/PROTEASE 1/LYSOPHOSPHOLIPASE L1"/>
    <property type="match status" value="1"/>
</dbReference>
<gene>
    <name evidence="2" type="ORF">FD09_GL002939</name>
</gene>
<proteinExistence type="predicted"/>
<dbReference type="InterPro" id="IPR036514">
    <property type="entry name" value="SGNH_hydro_sf"/>
</dbReference>
<name>A0A0R1MVZ1_9LACO</name>
<comment type="caution">
    <text evidence="2">The sequence shown here is derived from an EMBL/GenBank/DDBJ whole genome shotgun (WGS) entry which is preliminary data.</text>
</comment>
<dbReference type="Proteomes" id="UP000051330">
    <property type="component" value="Unassembled WGS sequence"/>
</dbReference>
<dbReference type="InterPro" id="IPR013830">
    <property type="entry name" value="SGNH_hydro"/>
</dbReference>
<keyword evidence="3" id="KW-1185">Reference proteome</keyword>
<dbReference type="PATRIC" id="fig|1423792.3.peg.3022"/>
<dbReference type="GO" id="GO:0004622">
    <property type="term" value="F:phosphatidylcholine lysophospholipase activity"/>
    <property type="evidence" value="ECO:0007669"/>
    <property type="project" value="TreeGrafter"/>
</dbReference>
<evidence type="ECO:0000259" key="1">
    <source>
        <dbReference type="Pfam" id="PF13472"/>
    </source>
</evidence>
<protein>
    <recommendedName>
        <fullName evidence="1">SGNH hydrolase-type esterase domain-containing protein</fullName>
    </recommendedName>
</protein>
<dbReference type="OrthoDB" id="26855at2"/>
<dbReference type="Gene3D" id="3.40.50.1110">
    <property type="entry name" value="SGNH hydrolase"/>
    <property type="match status" value="1"/>
</dbReference>
<feature type="domain" description="SGNH hydrolase-type esterase" evidence="1">
    <location>
        <begin position="77"/>
        <end position="251"/>
    </location>
</feature>
<evidence type="ECO:0000313" key="3">
    <source>
        <dbReference type="Proteomes" id="UP000051330"/>
    </source>
</evidence>
<dbReference type="RefSeq" id="WP_057820708.1">
    <property type="nucleotide sequence ID" value="NZ_AZEC01000008.1"/>
</dbReference>
<dbReference type="InterPro" id="IPR051532">
    <property type="entry name" value="Ester_Hydrolysis_Enzymes"/>
</dbReference>
<dbReference type="AlphaFoldDB" id="A0A0R1MVZ1"/>
<accession>A0A0R1MVZ1</accession>
<evidence type="ECO:0000313" key="2">
    <source>
        <dbReference type="EMBL" id="KRL12359.1"/>
    </source>
</evidence>
<dbReference type="EMBL" id="AZEC01000008">
    <property type="protein sequence ID" value="KRL12359.1"/>
    <property type="molecule type" value="Genomic_DNA"/>
</dbReference>